<sequence>MVKVICIHGTESGGSERHAKRLSKTWPKANFDQSKDFMSGNDAASVGLEALAAKYDAFVIVSSSYGDGDPPSNFENFLRALYTADEGVLAGKQHCVLGYGSTDYETFQNCPRLTDKLMGALGSKRMLARVEVDENETLTGDEAVAKWAKDVVAAFSKTCKSDVCDWTVPEDQILDKKSDLVGSSGGGVAGPLVALGVAGAAAAYYYMYLM</sequence>
<evidence type="ECO:0000256" key="1">
    <source>
        <dbReference type="ARBA" id="ARBA00022630"/>
    </source>
</evidence>
<gene>
    <name evidence="4" type="ORF">PCAL00307_LOCUS20722</name>
    <name evidence="5" type="ORF">PECAL_4P04840</name>
</gene>
<dbReference type="Gene3D" id="3.40.50.360">
    <property type="match status" value="1"/>
</dbReference>
<dbReference type="PRINTS" id="PR00369">
    <property type="entry name" value="FLAVODOXIN"/>
</dbReference>
<dbReference type="Proteomes" id="UP000789595">
    <property type="component" value="Unassembled WGS sequence"/>
</dbReference>
<dbReference type="InterPro" id="IPR029039">
    <property type="entry name" value="Flavoprotein-like_sf"/>
</dbReference>
<keyword evidence="2" id="KW-1133">Transmembrane helix</keyword>
<protein>
    <recommendedName>
        <fullName evidence="3">Flavodoxin-like domain-containing protein</fullName>
    </recommendedName>
</protein>
<evidence type="ECO:0000313" key="4">
    <source>
        <dbReference type="EMBL" id="CAE0705274.1"/>
    </source>
</evidence>
<keyword evidence="1" id="KW-0285">Flavoprotein</keyword>
<keyword evidence="6" id="KW-1185">Reference proteome</keyword>
<dbReference type="OrthoDB" id="1688044at2759"/>
<reference evidence="4" key="1">
    <citation type="submission" date="2021-01" db="EMBL/GenBank/DDBJ databases">
        <authorList>
            <person name="Corre E."/>
            <person name="Pelletier E."/>
            <person name="Niang G."/>
            <person name="Scheremetjew M."/>
            <person name="Finn R."/>
            <person name="Kale V."/>
            <person name="Holt S."/>
            <person name="Cochrane G."/>
            <person name="Meng A."/>
            <person name="Brown T."/>
            <person name="Cohen L."/>
        </authorList>
    </citation>
    <scope>NUCLEOTIDE SEQUENCE</scope>
    <source>
        <strain evidence="4">CCMP1756</strain>
    </source>
</reference>
<dbReference type="InterPro" id="IPR001094">
    <property type="entry name" value="Flavdoxin-like"/>
</dbReference>
<dbReference type="EMBL" id="CAKKNE010000004">
    <property type="protein sequence ID" value="CAH0373297.1"/>
    <property type="molecule type" value="Genomic_DNA"/>
</dbReference>
<reference evidence="5" key="2">
    <citation type="submission" date="2021-11" db="EMBL/GenBank/DDBJ databases">
        <authorList>
            <consortium name="Genoscope - CEA"/>
            <person name="William W."/>
        </authorList>
    </citation>
    <scope>NUCLEOTIDE SEQUENCE</scope>
</reference>
<dbReference type="PROSITE" id="PS50902">
    <property type="entry name" value="FLAVODOXIN_LIKE"/>
    <property type="match status" value="1"/>
</dbReference>
<keyword evidence="2" id="KW-0812">Transmembrane</keyword>
<evidence type="ECO:0000313" key="6">
    <source>
        <dbReference type="Proteomes" id="UP000789595"/>
    </source>
</evidence>
<keyword evidence="2" id="KW-0472">Membrane</keyword>
<evidence type="ECO:0000256" key="2">
    <source>
        <dbReference type="SAM" id="Phobius"/>
    </source>
</evidence>
<evidence type="ECO:0000259" key="3">
    <source>
        <dbReference type="PROSITE" id="PS50902"/>
    </source>
</evidence>
<dbReference type="GO" id="GO:0005829">
    <property type="term" value="C:cytosol"/>
    <property type="evidence" value="ECO:0007669"/>
    <property type="project" value="TreeGrafter"/>
</dbReference>
<accession>A0A7S4A6I5</accession>
<evidence type="ECO:0000313" key="5">
    <source>
        <dbReference type="EMBL" id="CAH0373297.1"/>
    </source>
</evidence>
<organism evidence="4">
    <name type="scientific">Pelagomonas calceolata</name>
    <dbReference type="NCBI Taxonomy" id="35677"/>
    <lineage>
        <taxon>Eukaryota</taxon>
        <taxon>Sar</taxon>
        <taxon>Stramenopiles</taxon>
        <taxon>Ochrophyta</taxon>
        <taxon>Pelagophyceae</taxon>
        <taxon>Pelagomonadales</taxon>
        <taxon>Pelagomonadaceae</taxon>
        <taxon>Pelagomonas</taxon>
    </lineage>
</organism>
<dbReference type="InterPro" id="IPR008254">
    <property type="entry name" value="Flavodoxin/NO_synth"/>
</dbReference>
<dbReference type="PANTHER" id="PTHR19384">
    <property type="entry name" value="NITRIC OXIDE SYNTHASE-RELATED"/>
    <property type="match status" value="1"/>
</dbReference>
<dbReference type="GO" id="GO:0050660">
    <property type="term" value="F:flavin adenine dinucleotide binding"/>
    <property type="evidence" value="ECO:0007669"/>
    <property type="project" value="TreeGrafter"/>
</dbReference>
<dbReference type="Pfam" id="PF00258">
    <property type="entry name" value="Flavodoxin_1"/>
    <property type="match status" value="1"/>
</dbReference>
<feature type="transmembrane region" description="Helical" evidence="2">
    <location>
        <begin position="186"/>
        <end position="207"/>
    </location>
</feature>
<dbReference type="AlphaFoldDB" id="A0A7S4A6I5"/>
<dbReference type="GO" id="GO:0016491">
    <property type="term" value="F:oxidoreductase activity"/>
    <property type="evidence" value="ECO:0007669"/>
    <property type="project" value="TreeGrafter"/>
</dbReference>
<proteinExistence type="predicted"/>
<dbReference type="EMBL" id="HBIW01024016">
    <property type="protein sequence ID" value="CAE0705274.1"/>
    <property type="molecule type" value="Transcribed_RNA"/>
</dbReference>
<feature type="domain" description="Flavodoxin-like" evidence="3">
    <location>
        <begin position="4"/>
        <end position="152"/>
    </location>
</feature>
<dbReference type="GO" id="GO:0010181">
    <property type="term" value="F:FMN binding"/>
    <property type="evidence" value="ECO:0007669"/>
    <property type="project" value="InterPro"/>
</dbReference>
<dbReference type="SUPFAM" id="SSF52218">
    <property type="entry name" value="Flavoproteins"/>
    <property type="match status" value="1"/>
</dbReference>
<name>A0A7S4A6I5_9STRA</name>